<comment type="caution">
    <text evidence="1">The sequence shown here is derived from an EMBL/GenBank/DDBJ whole genome shotgun (WGS) entry which is preliminary data.</text>
</comment>
<evidence type="ECO:0000313" key="2">
    <source>
        <dbReference type="Proteomes" id="UP001162992"/>
    </source>
</evidence>
<sequence>MSDFTVSYVDYYDNNALSTKLLICFMALFVFVSAAGVLLQLYARYRWRNSSLRQHNRSFVDVEEALHETSGSLQTVGLNKLFLNSLPTFVFSKKMASEAVECSVCLCEFQENEKGRLLPKCNHRFHTGCIDMWFHTHSTCPLCRTCVGVEESLYFYPYLDEEMGFSASYGASDSTSVSNTTSEVAHVDQSLFLKAFAIDKHKMTDFLHKQGSRFSPWWQAAASASRSSVQLPVNVLFRGREPHVTSHVCSSSSIMQMGHLAMDLPQFSPSSSPSWTSTPSVDPVAAKSSLSHLSTIKRILNIKQHTLGVAPMASNFKDCEQGTEAV</sequence>
<name>A0ACC2BVB3_DIPCM</name>
<dbReference type="EMBL" id="CM055104">
    <property type="protein sequence ID" value="KAJ7533743.1"/>
    <property type="molecule type" value="Genomic_DNA"/>
</dbReference>
<reference evidence="2" key="1">
    <citation type="journal article" date="2024" name="Proc. Natl. Acad. Sci. U.S.A.">
        <title>Extraordinary preservation of gene collinearity over three hundred million years revealed in homosporous lycophytes.</title>
        <authorList>
            <person name="Li C."/>
            <person name="Wickell D."/>
            <person name="Kuo L.Y."/>
            <person name="Chen X."/>
            <person name="Nie B."/>
            <person name="Liao X."/>
            <person name="Peng D."/>
            <person name="Ji J."/>
            <person name="Jenkins J."/>
            <person name="Williams M."/>
            <person name="Shu S."/>
            <person name="Plott C."/>
            <person name="Barry K."/>
            <person name="Rajasekar S."/>
            <person name="Grimwood J."/>
            <person name="Han X."/>
            <person name="Sun S."/>
            <person name="Hou Z."/>
            <person name="He W."/>
            <person name="Dai G."/>
            <person name="Sun C."/>
            <person name="Schmutz J."/>
            <person name="Leebens-Mack J.H."/>
            <person name="Li F.W."/>
            <person name="Wang L."/>
        </authorList>
    </citation>
    <scope>NUCLEOTIDE SEQUENCE [LARGE SCALE GENOMIC DNA]</scope>
    <source>
        <strain evidence="2">cv. PW_Plant_1</strain>
    </source>
</reference>
<organism evidence="1 2">
    <name type="scientific">Diphasiastrum complanatum</name>
    <name type="common">Issler's clubmoss</name>
    <name type="synonym">Lycopodium complanatum</name>
    <dbReference type="NCBI Taxonomy" id="34168"/>
    <lineage>
        <taxon>Eukaryota</taxon>
        <taxon>Viridiplantae</taxon>
        <taxon>Streptophyta</taxon>
        <taxon>Embryophyta</taxon>
        <taxon>Tracheophyta</taxon>
        <taxon>Lycopodiopsida</taxon>
        <taxon>Lycopodiales</taxon>
        <taxon>Lycopodiaceae</taxon>
        <taxon>Lycopodioideae</taxon>
        <taxon>Diphasiastrum</taxon>
    </lineage>
</organism>
<gene>
    <name evidence="1" type="ORF">O6H91_13G062400</name>
</gene>
<evidence type="ECO:0000313" key="1">
    <source>
        <dbReference type="EMBL" id="KAJ7533743.1"/>
    </source>
</evidence>
<proteinExistence type="predicted"/>
<accession>A0ACC2BVB3</accession>
<protein>
    <submittedName>
        <fullName evidence="1">Uncharacterized protein</fullName>
    </submittedName>
</protein>
<dbReference type="Proteomes" id="UP001162992">
    <property type="component" value="Chromosome 13"/>
</dbReference>
<keyword evidence="2" id="KW-1185">Reference proteome</keyword>